<dbReference type="AlphaFoldDB" id="N1Q8A3"/>
<evidence type="ECO:0000313" key="2">
    <source>
        <dbReference type="Proteomes" id="UP000016932"/>
    </source>
</evidence>
<dbReference type="GeneID" id="19332519"/>
<dbReference type="HOGENOM" id="CLU_940484_0_0_1"/>
<proteinExistence type="predicted"/>
<name>N1Q8A3_PSEFD</name>
<organism evidence="1 2">
    <name type="scientific">Pseudocercospora fijiensis (strain CIRAD86)</name>
    <name type="common">Black leaf streak disease fungus</name>
    <name type="synonym">Mycosphaerella fijiensis</name>
    <dbReference type="NCBI Taxonomy" id="383855"/>
    <lineage>
        <taxon>Eukaryota</taxon>
        <taxon>Fungi</taxon>
        <taxon>Dikarya</taxon>
        <taxon>Ascomycota</taxon>
        <taxon>Pezizomycotina</taxon>
        <taxon>Dothideomycetes</taxon>
        <taxon>Dothideomycetidae</taxon>
        <taxon>Mycosphaerellales</taxon>
        <taxon>Mycosphaerellaceae</taxon>
        <taxon>Pseudocercospora</taxon>
    </lineage>
</organism>
<reference evidence="1 2" key="1">
    <citation type="journal article" date="2012" name="PLoS Pathog.">
        <title>Diverse lifestyles and strategies of plant pathogenesis encoded in the genomes of eighteen Dothideomycetes fungi.</title>
        <authorList>
            <person name="Ohm R.A."/>
            <person name="Feau N."/>
            <person name="Henrissat B."/>
            <person name="Schoch C.L."/>
            <person name="Horwitz B.A."/>
            <person name="Barry K.W."/>
            <person name="Condon B.J."/>
            <person name="Copeland A.C."/>
            <person name="Dhillon B."/>
            <person name="Glaser F."/>
            <person name="Hesse C.N."/>
            <person name="Kosti I."/>
            <person name="LaButti K."/>
            <person name="Lindquist E.A."/>
            <person name="Lucas S."/>
            <person name="Salamov A.A."/>
            <person name="Bradshaw R.E."/>
            <person name="Ciuffetti L."/>
            <person name="Hamelin R.C."/>
            <person name="Kema G.H.J."/>
            <person name="Lawrence C."/>
            <person name="Scott J.A."/>
            <person name="Spatafora J.W."/>
            <person name="Turgeon B.G."/>
            <person name="de Wit P.J.G.M."/>
            <person name="Zhong S."/>
            <person name="Goodwin S.B."/>
            <person name="Grigoriev I.V."/>
        </authorList>
    </citation>
    <scope>NUCLEOTIDE SEQUENCE [LARGE SCALE GENOMIC DNA]</scope>
    <source>
        <strain evidence="1 2">CIRAD86</strain>
    </source>
</reference>
<keyword evidence="2" id="KW-1185">Reference proteome</keyword>
<gene>
    <name evidence="1" type="ORF">MYCFIDRAFT_170617</name>
</gene>
<dbReference type="RefSeq" id="XP_007921864.1">
    <property type="nucleotide sequence ID" value="XM_007923673.1"/>
</dbReference>
<evidence type="ECO:0000313" key="1">
    <source>
        <dbReference type="EMBL" id="EME89100.1"/>
    </source>
</evidence>
<dbReference type="Proteomes" id="UP000016932">
    <property type="component" value="Unassembled WGS sequence"/>
</dbReference>
<dbReference type="KEGG" id="pfj:MYCFIDRAFT_170617"/>
<dbReference type="VEuPathDB" id="FungiDB:MYCFIDRAFT_170617"/>
<sequence>MGKEERLLPVTPVDARWYLVADWVYVALAKQASLLEHRMPKALFSQRQVRIPYKLDFQAAYQGHRRQSLPPSFCRNNMPRYSDNYVGAITVFYKVLSRVYSTAVVPLRIQTLPPVHIYTLRKPFNHVSYQIPCQEIERSSVRIRQQAHCSIPSYTKYTKHMEEPLFRQIPNEILIKQAPSSQTGTLTKRRQHRKKRLFGLHLRTVGSRHILQRPAIPYSVPDSFTFIHQPQMIHHGVRARGGCNALRLLSRTFTSASASTSSRDSEVGSGVAWVSSTSQLGHAAHRSIILQSLLAR</sequence>
<protein>
    <submittedName>
        <fullName evidence="1">Uncharacterized protein</fullName>
    </submittedName>
</protein>
<dbReference type="EMBL" id="KB446555">
    <property type="protein sequence ID" value="EME89100.1"/>
    <property type="molecule type" value="Genomic_DNA"/>
</dbReference>
<accession>N1Q8A3</accession>